<evidence type="ECO:0000256" key="4">
    <source>
        <dbReference type="SAM" id="Phobius"/>
    </source>
</evidence>
<evidence type="ECO:0000256" key="3">
    <source>
        <dbReference type="ARBA" id="ARBA00023136"/>
    </source>
</evidence>
<dbReference type="PANTHER" id="PTHR23531:SF1">
    <property type="entry name" value="QUINOLENE RESISTANCE PROTEIN NORA"/>
    <property type="match status" value="1"/>
</dbReference>
<keyword evidence="2 4" id="KW-1133">Transmembrane helix</keyword>
<name>E5X3J7_9BACE</name>
<protein>
    <recommendedName>
        <fullName evidence="5">Major facilitator superfamily (MFS) profile domain-containing protein</fullName>
    </recommendedName>
</protein>
<dbReference type="RefSeq" id="WP_004295230.1">
    <property type="nucleotide sequence ID" value="NZ_GL622549.1"/>
</dbReference>
<accession>E5X3J7</accession>
<evidence type="ECO:0000313" key="6">
    <source>
        <dbReference type="EMBL" id="EFV28317.1"/>
    </source>
</evidence>
<dbReference type="SUPFAM" id="SSF103473">
    <property type="entry name" value="MFS general substrate transporter"/>
    <property type="match status" value="1"/>
</dbReference>
<dbReference type="Proteomes" id="UP000003246">
    <property type="component" value="Unassembled WGS sequence"/>
</dbReference>
<feature type="transmembrane region" description="Helical" evidence="4">
    <location>
        <begin position="12"/>
        <end position="32"/>
    </location>
</feature>
<sequence>MRKNSTNGLMTLNFWRMCIANLLLFASAYMLFPVLSFVMPEQVGISLPQTGTIFLAFAAAMFAVGPFHAFLCDEYKRKNVLLYSTLIMLAATAGYVFADSYAKLLLLASVQGACFGLATTAGITVAIDITASTRRSAGNMVYAWSA</sequence>
<dbReference type="EMBL" id="ACWG01000045">
    <property type="protein sequence ID" value="EFV28317.1"/>
    <property type="molecule type" value="Genomic_DNA"/>
</dbReference>
<evidence type="ECO:0000313" key="7">
    <source>
        <dbReference type="Proteomes" id="UP000003246"/>
    </source>
</evidence>
<keyword evidence="1 4" id="KW-0812">Transmembrane</keyword>
<evidence type="ECO:0000256" key="2">
    <source>
        <dbReference type="ARBA" id="ARBA00022989"/>
    </source>
</evidence>
<organism evidence="6 7">
    <name type="scientific">Bacteroides eggerthii 1_2_48FAA</name>
    <dbReference type="NCBI Taxonomy" id="665953"/>
    <lineage>
        <taxon>Bacteria</taxon>
        <taxon>Pseudomonadati</taxon>
        <taxon>Bacteroidota</taxon>
        <taxon>Bacteroidia</taxon>
        <taxon>Bacteroidales</taxon>
        <taxon>Bacteroidaceae</taxon>
        <taxon>Bacteroides</taxon>
    </lineage>
</organism>
<feature type="non-terminal residue" evidence="6">
    <location>
        <position position="146"/>
    </location>
</feature>
<dbReference type="Pfam" id="PF07690">
    <property type="entry name" value="MFS_1"/>
    <property type="match status" value="1"/>
</dbReference>
<reference evidence="6 7" key="1">
    <citation type="submission" date="2010-10" db="EMBL/GenBank/DDBJ databases">
        <title>The Genome Sequence of Bacteroides eggerthii strain 1_2_48FAA.</title>
        <authorList>
            <consortium name="The Broad Institute Genome Sequencing Platform"/>
            <person name="Ward D."/>
            <person name="Earl A."/>
            <person name="Feldgarden M."/>
            <person name="Young S.K."/>
            <person name="Gargeya S."/>
            <person name="Zeng Q."/>
            <person name="Alvarado L."/>
            <person name="Berlin A."/>
            <person name="Bochicchio J."/>
            <person name="Chapman S.B."/>
            <person name="Chen Z."/>
            <person name="Freedman E."/>
            <person name="Gellesch M."/>
            <person name="Goldberg J."/>
            <person name="Griggs A."/>
            <person name="Gujja S."/>
            <person name="Heilman E."/>
            <person name="Heiman D."/>
            <person name="Howarth C."/>
            <person name="Mehta T."/>
            <person name="Neiman D."/>
            <person name="Pearson M."/>
            <person name="Roberts A."/>
            <person name="Saif S."/>
            <person name="Shea T."/>
            <person name="Shenoy N."/>
            <person name="Sisk P."/>
            <person name="Stolte C."/>
            <person name="Sykes S."/>
            <person name="White J."/>
            <person name="Yandava C."/>
            <person name="Allen-Vercoe E."/>
            <person name="Ambrose C."/>
            <person name="Strauss J."/>
            <person name="Daigneault M."/>
            <person name="Haas B."/>
            <person name="Nusbaum C."/>
            <person name="Birren B."/>
        </authorList>
    </citation>
    <scope>NUCLEOTIDE SEQUENCE [LARGE SCALE GENOMIC DNA]</scope>
    <source>
        <strain evidence="6 7">1_2_48FAA</strain>
    </source>
</reference>
<feature type="transmembrane region" description="Helical" evidence="4">
    <location>
        <begin position="80"/>
        <end position="98"/>
    </location>
</feature>
<proteinExistence type="predicted"/>
<dbReference type="InterPro" id="IPR052714">
    <property type="entry name" value="MFS_Exporter"/>
</dbReference>
<gene>
    <name evidence="6" type="ORF">HMPREF1016_03510</name>
</gene>
<dbReference type="Gene3D" id="1.20.1250.20">
    <property type="entry name" value="MFS general substrate transporter like domains"/>
    <property type="match status" value="1"/>
</dbReference>
<dbReference type="PANTHER" id="PTHR23531">
    <property type="entry name" value="QUINOLENE RESISTANCE PROTEIN NORA"/>
    <property type="match status" value="1"/>
</dbReference>
<dbReference type="AlphaFoldDB" id="E5X3J7"/>
<keyword evidence="3 4" id="KW-0472">Membrane</keyword>
<dbReference type="PROSITE" id="PS50850">
    <property type="entry name" value="MFS"/>
    <property type="match status" value="1"/>
</dbReference>
<dbReference type="GO" id="GO:0022857">
    <property type="term" value="F:transmembrane transporter activity"/>
    <property type="evidence" value="ECO:0007669"/>
    <property type="project" value="InterPro"/>
</dbReference>
<dbReference type="InterPro" id="IPR036259">
    <property type="entry name" value="MFS_trans_sf"/>
</dbReference>
<dbReference type="InterPro" id="IPR020846">
    <property type="entry name" value="MFS_dom"/>
</dbReference>
<feature type="domain" description="Major facilitator superfamily (MFS) profile" evidence="5">
    <location>
        <begin position="13"/>
        <end position="146"/>
    </location>
</feature>
<dbReference type="InterPro" id="IPR011701">
    <property type="entry name" value="MFS"/>
</dbReference>
<dbReference type="HOGENOM" id="CLU_115194_0_0_10"/>
<comment type="caution">
    <text evidence="6">The sequence shown here is derived from an EMBL/GenBank/DDBJ whole genome shotgun (WGS) entry which is preliminary data.</text>
</comment>
<feature type="transmembrane region" description="Helical" evidence="4">
    <location>
        <begin position="104"/>
        <end position="127"/>
    </location>
</feature>
<evidence type="ECO:0000256" key="1">
    <source>
        <dbReference type="ARBA" id="ARBA00022692"/>
    </source>
</evidence>
<feature type="transmembrane region" description="Helical" evidence="4">
    <location>
        <begin position="52"/>
        <end position="71"/>
    </location>
</feature>
<evidence type="ECO:0000259" key="5">
    <source>
        <dbReference type="PROSITE" id="PS50850"/>
    </source>
</evidence>